<organism evidence="2 3">
    <name type="scientific">Papaver somniferum</name>
    <name type="common">Opium poppy</name>
    <dbReference type="NCBI Taxonomy" id="3469"/>
    <lineage>
        <taxon>Eukaryota</taxon>
        <taxon>Viridiplantae</taxon>
        <taxon>Streptophyta</taxon>
        <taxon>Embryophyta</taxon>
        <taxon>Tracheophyta</taxon>
        <taxon>Spermatophyta</taxon>
        <taxon>Magnoliopsida</taxon>
        <taxon>Ranunculales</taxon>
        <taxon>Papaveraceae</taxon>
        <taxon>Papaveroideae</taxon>
        <taxon>Papaver</taxon>
    </lineage>
</organism>
<evidence type="ECO:0000313" key="2">
    <source>
        <dbReference type="EMBL" id="RZC53701.1"/>
    </source>
</evidence>
<dbReference type="GO" id="GO:0045505">
    <property type="term" value="F:dynein intermediate chain binding"/>
    <property type="evidence" value="ECO:0007669"/>
    <property type="project" value="TreeGrafter"/>
</dbReference>
<dbReference type="SMART" id="SM01375">
    <property type="entry name" value="Dynein_light"/>
    <property type="match status" value="1"/>
</dbReference>
<dbReference type="FunFam" id="3.30.740.10:FF:000003">
    <property type="entry name" value="Dynein light chain"/>
    <property type="match status" value="1"/>
</dbReference>
<accession>A0A4Y7J185</accession>
<keyword evidence="3" id="KW-1185">Reference proteome</keyword>
<keyword evidence="1" id="KW-1133">Transmembrane helix</keyword>
<evidence type="ECO:0000256" key="1">
    <source>
        <dbReference type="SAM" id="Phobius"/>
    </source>
</evidence>
<dbReference type="Gene3D" id="3.30.740.10">
    <property type="entry name" value="Protein Inhibitor Of Neuronal Nitric Oxide Synthase"/>
    <property type="match status" value="1"/>
</dbReference>
<reference evidence="2 3" key="1">
    <citation type="journal article" date="2018" name="Science">
        <title>The opium poppy genome and morphinan production.</title>
        <authorList>
            <person name="Guo L."/>
            <person name="Winzer T."/>
            <person name="Yang X."/>
            <person name="Li Y."/>
            <person name="Ning Z."/>
            <person name="He Z."/>
            <person name="Teodor R."/>
            <person name="Lu Y."/>
            <person name="Bowser T.A."/>
            <person name="Graham I.A."/>
            <person name="Ye K."/>
        </authorList>
    </citation>
    <scope>NUCLEOTIDE SEQUENCE [LARGE SCALE GENOMIC DNA]</scope>
    <source>
        <strain evidence="3">cv. HN1</strain>
        <tissue evidence="2">Leaves</tissue>
    </source>
</reference>
<dbReference type="InterPro" id="IPR001372">
    <property type="entry name" value="Dynein_light_chain_typ-1/2"/>
</dbReference>
<dbReference type="Proteomes" id="UP000316621">
    <property type="component" value="Chromosome 3"/>
</dbReference>
<proteinExistence type="predicted"/>
<dbReference type="EMBL" id="CM010717">
    <property type="protein sequence ID" value="RZC53701.1"/>
    <property type="molecule type" value="Genomic_DNA"/>
</dbReference>
<keyword evidence="1" id="KW-0812">Transmembrane</keyword>
<dbReference type="SUPFAM" id="SSF54648">
    <property type="entry name" value="DLC"/>
    <property type="match status" value="1"/>
</dbReference>
<sequence>MESKPKTRTAQNLYTTSGGNAIGIIDNQVNVAATPAAKVRKPVTTRIWNTLSRKSSKPPQHKQEVSVSIDEFRKNTVMAALPPVLPTLPEEKDKEMIVIEARKSVSDVEIIKPAKKSTSEILQEEMIQQGRKSTSHIDMIFEPARKSVSRIEKLEPARKSVSHIDIQARKSVSHIEMNNVKSVASFLNVKVVAVDMPGFMQVHCFRCARRTYDGLDSFSAKHMAYNMKKEFDRVYGPAWHCIVGSSFGSFVTHSTGFFLYFSIEKIFILIFKTKIQKALK</sequence>
<dbReference type="AlphaFoldDB" id="A0A4Y7J185"/>
<dbReference type="PANTHER" id="PTHR11886:SF37">
    <property type="entry name" value="DYNEIN LIGHT CHAIN"/>
    <property type="match status" value="1"/>
</dbReference>
<dbReference type="InterPro" id="IPR037177">
    <property type="entry name" value="DLC_sf"/>
</dbReference>
<dbReference type="OrthoDB" id="10033309at2759"/>
<evidence type="ECO:0000313" key="3">
    <source>
        <dbReference type="Proteomes" id="UP000316621"/>
    </source>
</evidence>
<feature type="transmembrane region" description="Helical" evidence="1">
    <location>
        <begin position="250"/>
        <end position="271"/>
    </location>
</feature>
<evidence type="ECO:0008006" key="4">
    <source>
        <dbReference type="Google" id="ProtNLM"/>
    </source>
</evidence>
<dbReference type="PANTHER" id="PTHR11886">
    <property type="entry name" value="DYNEIN LIGHT CHAIN"/>
    <property type="match status" value="1"/>
</dbReference>
<dbReference type="Gramene" id="RZC53701">
    <property type="protein sequence ID" value="RZC53701"/>
    <property type="gene ID" value="C5167_012545"/>
</dbReference>
<name>A0A4Y7J185_PAPSO</name>
<dbReference type="STRING" id="3469.A0A4Y7J185"/>
<dbReference type="GO" id="GO:0007017">
    <property type="term" value="P:microtubule-based process"/>
    <property type="evidence" value="ECO:0007669"/>
    <property type="project" value="InterPro"/>
</dbReference>
<gene>
    <name evidence="2" type="ORF">C5167_012545</name>
</gene>
<dbReference type="GO" id="GO:0005868">
    <property type="term" value="C:cytoplasmic dynein complex"/>
    <property type="evidence" value="ECO:0007669"/>
    <property type="project" value="TreeGrafter"/>
</dbReference>
<protein>
    <recommendedName>
        <fullName evidence="4">Dynein light chain</fullName>
    </recommendedName>
</protein>
<dbReference type="Pfam" id="PF01221">
    <property type="entry name" value="Dynein_light"/>
    <property type="match status" value="1"/>
</dbReference>
<keyword evidence="1" id="KW-0472">Membrane</keyword>